<dbReference type="AlphaFoldDB" id="A0AAW2S230"/>
<reference evidence="2" key="2">
    <citation type="journal article" date="2024" name="Plant">
        <title>Genomic evolution and insights into agronomic trait innovations of Sesamum species.</title>
        <authorList>
            <person name="Miao H."/>
            <person name="Wang L."/>
            <person name="Qu L."/>
            <person name="Liu H."/>
            <person name="Sun Y."/>
            <person name="Le M."/>
            <person name="Wang Q."/>
            <person name="Wei S."/>
            <person name="Zheng Y."/>
            <person name="Lin W."/>
            <person name="Duan Y."/>
            <person name="Cao H."/>
            <person name="Xiong S."/>
            <person name="Wang X."/>
            <person name="Wei L."/>
            <person name="Li C."/>
            <person name="Ma Q."/>
            <person name="Ju M."/>
            <person name="Zhao R."/>
            <person name="Li G."/>
            <person name="Mu C."/>
            <person name="Tian Q."/>
            <person name="Mei H."/>
            <person name="Zhang T."/>
            <person name="Gao T."/>
            <person name="Zhang H."/>
        </authorList>
    </citation>
    <scope>NUCLEOTIDE SEQUENCE</scope>
    <source>
        <strain evidence="2">KEN1</strain>
    </source>
</reference>
<comment type="caution">
    <text evidence="2">The sequence shown here is derived from an EMBL/GenBank/DDBJ whole genome shotgun (WGS) entry which is preliminary data.</text>
</comment>
<protein>
    <submittedName>
        <fullName evidence="2">Uncharacterized protein</fullName>
    </submittedName>
</protein>
<feature type="compositionally biased region" description="Low complexity" evidence="1">
    <location>
        <begin position="37"/>
        <end position="54"/>
    </location>
</feature>
<accession>A0AAW2S230</accession>
<reference evidence="2" key="1">
    <citation type="submission" date="2020-06" db="EMBL/GenBank/DDBJ databases">
        <authorList>
            <person name="Li T."/>
            <person name="Hu X."/>
            <person name="Zhang T."/>
            <person name="Song X."/>
            <person name="Zhang H."/>
            <person name="Dai N."/>
            <person name="Sheng W."/>
            <person name="Hou X."/>
            <person name="Wei L."/>
        </authorList>
    </citation>
    <scope>NUCLEOTIDE SEQUENCE</scope>
    <source>
        <strain evidence="2">KEN1</strain>
        <tissue evidence="2">Leaf</tissue>
    </source>
</reference>
<evidence type="ECO:0000313" key="2">
    <source>
        <dbReference type="EMBL" id="KAL0386412.1"/>
    </source>
</evidence>
<name>A0AAW2S230_9LAMI</name>
<feature type="region of interest" description="Disordered" evidence="1">
    <location>
        <begin position="31"/>
        <end position="72"/>
    </location>
</feature>
<proteinExistence type="predicted"/>
<organism evidence="2">
    <name type="scientific">Sesamum latifolium</name>
    <dbReference type="NCBI Taxonomy" id="2727402"/>
    <lineage>
        <taxon>Eukaryota</taxon>
        <taxon>Viridiplantae</taxon>
        <taxon>Streptophyta</taxon>
        <taxon>Embryophyta</taxon>
        <taxon>Tracheophyta</taxon>
        <taxon>Spermatophyta</taxon>
        <taxon>Magnoliopsida</taxon>
        <taxon>eudicotyledons</taxon>
        <taxon>Gunneridae</taxon>
        <taxon>Pentapetalae</taxon>
        <taxon>asterids</taxon>
        <taxon>lamiids</taxon>
        <taxon>Lamiales</taxon>
        <taxon>Pedaliaceae</taxon>
        <taxon>Sesamum</taxon>
    </lineage>
</organism>
<dbReference type="EMBL" id="JACGWN010000162">
    <property type="protein sequence ID" value="KAL0386412.1"/>
    <property type="molecule type" value="Genomic_DNA"/>
</dbReference>
<evidence type="ECO:0000256" key="1">
    <source>
        <dbReference type="SAM" id="MobiDB-lite"/>
    </source>
</evidence>
<sequence length="72" mass="8222">MNSDLLRSPNTWSRELLRTAACYDHTIRRPRELAIQRPATSTSAPAPRPAYQQPRPRPASKLLSPWLATRDL</sequence>
<gene>
    <name evidence="2" type="ORF">Slati_4557600</name>
</gene>